<dbReference type="Proteomes" id="UP001204562">
    <property type="component" value="Unassembled WGS sequence"/>
</dbReference>
<evidence type="ECO:0000313" key="4">
    <source>
        <dbReference type="Proteomes" id="UP001204562"/>
    </source>
</evidence>
<accession>A0AAW5JR07</accession>
<dbReference type="AlphaFoldDB" id="A0AAW5JR07"/>
<name>A0AAW5JR07_9FIRM</name>
<evidence type="ECO:0000313" key="3">
    <source>
        <dbReference type="Proteomes" id="UP001200313"/>
    </source>
</evidence>
<reference evidence="2" key="2">
    <citation type="submission" date="2022-06" db="EMBL/GenBank/DDBJ databases">
        <title>Isolation of gut microbiota from human fecal samples.</title>
        <authorList>
            <person name="Pamer E.G."/>
            <person name="Barat B."/>
            <person name="Waligurski E."/>
            <person name="Medina S."/>
            <person name="Paddock L."/>
            <person name="Mostad J."/>
        </authorList>
    </citation>
    <scope>NUCLEOTIDE SEQUENCE</scope>
    <source>
        <strain evidence="2">DFI.9.91</strain>
    </source>
</reference>
<dbReference type="EMBL" id="JANFYS010000059">
    <property type="protein sequence ID" value="MCQ4771833.1"/>
    <property type="molecule type" value="Genomic_DNA"/>
</dbReference>
<evidence type="ECO:0000313" key="1">
    <source>
        <dbReference type="EMBL" id="MCG4525540.1"/>
    </source>
</evidence>
<keyword evidence="3" id="KW-1185">Reference proteome</keyword>
<comment type="caution">
    <text evidence="2">The sequence shown here is derived from an EMBL/GenBank/DDBJ whole genome shotgun (WGS) entry which is preliminary data.</text>
</comment>
<gene>
    <name evidence="1" type="ORF">L0P79_00425</name>
    <name evidence="2" type="ORF">NE579_15455</name>
</gene>
<dbReference type="RefSeq" id="WP_238072680.1">
    <property type="nucleotide sequence ID" value="NZ_JAKNJB010000001.1"/>
</dbReference>
<reference evidence="1 3" key="1">
    <citation type="submission" date="2022-01" db="EMBL/GenBank/DDBJ databases">
        <title>Collection of gut derived symbiotic bacterial strains cultured from healthy donors.</title>
        <authorList>
            <person name="Lin H."/>
            <person name="Kohout C."/>
            <person name="Waligurski E."/>
            <person name="Pamer E.G."/>
        </authorList>
    </citation>
    <scope>NUCLEOTIDE SEQUENCE [LARGE SCALE GENOMIC DNA]</scope>
    <source>
        <strain evidence="1 3">DFI.3.7</strain>
    </source>
</reference>
<sequence>MNSYIDAQCRHMIAMVSTFEQACSMAATTDDGHISSEEEKALRKIRASAKRFKDELSKVAK</sequence>
<evidence type="ECO:0000313" key="2">
    <source>
        <dbReference type="EMBL" id="MCQ4771833.1"/>
    </source>
</evidence>
<organism evidence="2 4">
    <name type="scientific">Intestinimonas massiliensis</name>
    <name type="common">ex Afouda et al. 2020</name>
    <dbReference type="NCBI Taxonomy" id="1673721"/>
    <lineage>
        <taxon>Bacteria</taxon>
        <taxon>Bacillati</taxon>
        <taxon>Bacillota</taxon>
        <taxon>Clostridia</taxon>
        <taxon>Eubacteriales</taxon>
        <taxon>Intestinimonas</taxon>
    </lineage>
</organism>
<proteinExistence type="predicted"/>
<protein>
    <submittedName>
        <fullName evidence="2">Uncharacterized protein</fullName>
    </submittedName>
</protein>
<dbReference type="Proteomes" id="UP001200313">
    <property type="component" value="Unassembled WGS sequence"/>
</dbReference>
<dbReference type="EMBL" id="JAKNJB010000001">
    <property type="protein sequence ID" value="MCG4525540.1"/>
    <property type="molecule type" value="Genomic_DNA"/>
</dbReference>